<dbReference type="PIRSF" id="PIRSF016661">
    <property type="entry name" value="BioY"/>
    <property type="match status" value="1"/>
</dbReference>
<evidence type="ECO:0000256" key="2">
    <source>
        <dbReference type="PIRNR" id="PIRNR016661"/>
    </source>
</evidence>
<name>A0ABW4L5M1_9MICO</name>
<comment type="caution">
    <text evidence="4">The sequence shown here is derived from an EMBL/GenBank/DDBJ whole genome shotgun (WGS) entry which is preliminary data.</text>
</comment>
<evidence type="ECO:0000256" key="1">
    <source>
        <dbReference type="ARBA" id="ARBA00010692"/>
    </source>
</evidence>
<organism evidence="4 5">
    <name type="scientific">Georgenia deserti</name>
    <dbReference type="NCBI Taxonomy" id="2093781"/>
    <lineage>
        <taxon>Bacteria</taxon>
        <taxon>Bacillati</taxon>
        <taxon>Actinomycetota</taxon>
        <taxon>Actinomycetes</taxon>
        <taxon>Micrococcales</taxon>
        <taxon>Bogoriellaceae</taxon>
        <taxon>Georgenia</taxon>
    </lineage>
</organism>
<evidence type="ECO:0000256" key="3">
    <source>
        <dbReference type="SAM" id="Phobius"/>
    </source>
</evidence>
<feature type="transmembrane region" description="Helical" evidence="3">
    <location>
        <begin position="98"/>
        <end position="120"/>
    </location>
</feature>
<sequence length="194" mass="19587">MTVAVAPSPVRHRVLADAIPGSRVRDGLLVVTGTALIAGIGQLSVPLPFTPVPLTLGTFAVLLVGAALGPVRAALSVLLLLALGVAGAPVFADGGSGWALASFGYALGYLPAAMLLGHLARRGADRSVWRTAPAALAATAVVYVPGVLWLMGFTGVGPAQAVAMGVVPFLVGDTIKAVGAALLLPGTWRMLRRQ</sequence>
<dbReference type="PANTHER" id="PTHR34295:SF1">
    <property type="entry name" value="BIOTIN TRANSPORTER BIOY"/>
    <property type="match status" value="1"/>
</dbReference>
<feature type="transmembrane region" description="Helical" evidence="3">
    <location>
        <begin position="75"/>
        <end position="92"/>
    </location>
</feature>
<comment type="subcellular location">
    <subcellularLocation>
        <location evidence="2">Cell membrane</location>
        <topology evidence="2">Multi-pass membrane protein</topology>
    </subcellularLocation>
</comment>
<dbReference type="Proteomes" id="UP001597277">
    <property type="component" value="Unassembled WGS sequence"/>
</dbReference>
<dbReference type="InterPro" id="IPR003784">
    <property type="entry name" value="BioY"/>
</dbReference>
<proteinExistence type="inferred from homology"/>
<keyword evidence="2" id="KW-1003">Cell membrane</keyword>
<keyword evidence="3" id="KW-1133">Transmembrane helix</keyword>
<feature type="transmembrane region" description="Helical" evidence="3">
    <location>
        <begin position="163"/>
        <end position="184"/>
    </location>
</feature>
<keyword evidence="2" id="KW-0813">Transport</keyword>
<protein>
    <recommendedName>
        <fullName evidence="2">Biotin transporter</fullName>
    </recommendedName>
</protein>
<evidence type="ECO:0000313" key="5">
    <source>
        <dbReference type="Proteomes" id="UP001597277"/>
    </source>
</evidence>
<dbReference type="Gene3D" id="1.10.1760.20">
    <property type="match status" value="1"/>
</dbReference>
<feature type="transmembrane region" description="Helical" evidence="3">
    <location>
        <begin position="132"/>
        <end position="151"/>
    </location>
</feature>
<comment type="similarity">
    <text evidence="1 2">Belongs to the BioY family.</text>
</comment>
<reference evidence="5" key="1">
    <citation type="journal article" date="2019" name="Int. J. Syst. Evol. Microbiol.">
        <title>The Global Catalogue of Microorganisms (GCM) 10K type strain sequencing project: providing services to taxonomists for standard genome sequencing and annotation.</title>
        <authorList>
            <consortium name="The Broad Institute Genomics Platform"/>
            <consortium name="The Broad Institute Genome Sequencing Center for Infectious Disease"/>
            <person name="Wu L."/>
            <person name="Ma J."/>
        </authorList>
    </citation>
    <scope>NUCLEOTIDE SEQUENCE [LARGE SCALE GENOMIC DNA]</scope>
    <source>
        <strain evidence="5">JCM 17130</strain>
    </source>
</reference>
<dbReference type="EMBL" id="JBHUEE010000004">
    <property type="protein sequence ID" value="MFD1717940.1"/>
    <property type="molecule type" value="Genomic_DNA"/>
</dbReference>
<gene>
    <name evidence="4" type="ORF">ACFSE6_08845</name>
</gene>
<evidence type="ECO:0000313" key="4">
    <source>
        <dbReference type="EMBL" id="MFD1717940.1"/>
    </source>
</evidence>
<dbReference type="RefSeq" id="WP_388005241.1">
    <property type="nucleotide sequence ID" value="NZ_JBHUEE010000004.1"/>
</dbReference>
<keyword evidence="2 3" id="KW-0472">Membrane</keyword>
<keyword evidence="5" id="KW-1185">Reference proteome</keyword>
<feature type="transmembrane region" description="Helical" evidence="3">
    <location>
        <begin position="51"/>
        <end position="68"/>
    </location>
</feature>
<keyword evidence="3" id="KW-0812">Transmembrane</keyword>
<dbReference type="Pfam" id="PF02632">
    <property type="entry name" value="BioY"/>
    <property type="match status" value="1"/>
</dbReference>
<accession>A0ABW4L5M1</accession>
<dbReference type="PANTHER" id="PTHR34295">
    <property type="entry name" value="BIOTIN TRANSPORTER BIOY"/>
    <property type="match status" value="1"/>
</dbReference>